<keyword evidence="7" id="KW-1185">Reference proteome</keyword>
<organism evidence="6 7">
    <name type="scientific">Limnovirga soli</name>
    <dbReference type="NCBI Taxonomy" id="2656915"/>
    <lineage>
        <taxon>Bacteria</taxon>
        <taxon>Pseudomonadati</taxon>
        <taxon>Bacteroidota</taxon>
        <taxon>Chitinophagia</taxon>
        <taxon>Chitinophagales</taxon>
        <taxon>Chitinophagaceae</taxon>
        <taxon>Limnovirga</taxon>
    </lineage>
</organism>
<dbReference type="RefSeq" id="WP_171605848.1">
    <property type="nucleotide sequence ID" value="NZ_WHPF01000001.1"/>
</dbReference>
<dbReference type="GO" id="GO:0016987">
    <property type="term" value="F:sigma factor activity"/>
    <property type="evidence" value="ECO:0007669"/>
    <property type="project" value="UniProtKB-KW"/>
</dbReference>
<evidence type="ECO:0000256" key="5">
    <source>
        <dbReference type="ARBA" id="ARBA00023163"/>
    </source>
</evidence>
<dbReference type="GO" id="GO:0006352">
    <property type="term" value="P:DNA-templated transcription initiation"/>
    <property type="evidence" value="ECO:0007669"/>
    <property type="project" value="InterPro"/>
</dbReference>
<keyword evidence="2" id="KW-0805">Transcription regulation</keyword>
<keyword evidence="5" id="KW-0804">Transcription</keyword>
<dbReference type="NCBIfam" id="TIGR02937">
    <property type="entry name" value="sigma70-ECF"/>
    <property type="match status" value="1"/>
</dbReference>
<comment type="caution">
    <text evidence="6">The sequence shown here is derived from an EMBL/GenBank/DDBJ whole genome shotgun (WGS) entry which is preliminary data.</text>
</comment>
<dbReference type="GO" id="GO:0003677">
    <property type="term" value="F:DNA binding"/>
    <property type="evidence" value="ECO:0007669"/>
    <property type="project" value="UniProtKB-KW"/>
</dbReference>
<sequence>MSNEQDQFILAGLKAGYKERTVQEKVLYGQYSYFIEEGCRKYNLNYDDSFSAYSDALISAIHNIINNQFDGRSAFKTYLFQIFSNKCIDLVRKTTTNKQSVHQNTTIPELLGQLPDASRNVIEKLIDDQKRSAVKEQLATIGEKCKEILLLFEDGLSDREIAAELQYNSAAVAKTTRLRCLEKMRERMSSIMQRF</sequence>
<gene>
    <name evidence="6" type="ORF">GD597_00590</name>
</gene>
<dbReference type="InterPro" id="IPR039425">
    <property type="entry name" value="RNA_pol_sigma-70-like"/>
</dbReference>
<evidence type="ECO:0000313" key="7">
    <source>
        <dbReference type="Proteomes" id="UP000598971"/>
    </source>
</evidence>
<dbReference type="Gene3D" id="1.10.1740.10">
    <property type="match status" value="1"/>
</dbReference>
<dbReference type="InterPro" id="IPR013325">
    <property type="entry name" value="RNA_pol_sigma_r2"/>
</dbReference>
<dbReference type="InterPro" id="IPR013324">
    <property type="entry name" value="RNA_pol_sigma_r3/r4-like"/>
</dbReference>
<reference evidence="6" key="1">
    <citation type="submission" date="2019-10" db="EMBL/GenBank/DDBJ databases">
        <title>Draft genome sequence of Panacibacter sp. KCS-6.</title>
        <authorList>
            <person name="Yim K.J."/>
        </authorList>
    </citation>
    <scope>NUCLEOTIDE SEQUENCE</scope>
    <source>
        <strain evidence="6">KCS-6</strain>
    </source>
</reference>
<protein>
    <submittedName>
        <fullName evidence="6">Sigma-70 family RNA polymerase sigma factor</fullName>
    </submittedName>
</protein>
<comment type="similarity">
    <text evidence="1">Belongs to the sigma-70 factor family. ECF subfamily.</text>
</comment>
<dbReference type="SUPFAM" id="SSF88659">
    <property type="entry name" value="Sigma3 and sigma4 domains of RNA polymerase sigma factors"/>
    <property type="match status" value="1"/>
</dbReference>
<dbReference type="EMBL" id="WHPF01000001">
    <property type="protein sequence ID" value="NNV53933.1"/>
    <property type="molecule type" value="Genomic_DNA"/>
</dbReference>
<evidence type="ECO:0000256" key="1">
    <source>
        <dbReference type="ARBA" id="ARBA00010641"/>
    </source>
</evidence>
<dbReference type="InterPro" id="IPR014284">
    <property type="entry name" value="RNA_pol_sigma-70_dom"/>
</dbReference>
<evidence type="ECO:0000313" key="6">
    <source>
        <dbReference type="EMBL" id="NNV53933.1"/>
    </source>
</evidence>
<dbReference type="Gene3D" id="1.10.10.10">
    <property type="entry name" value="Winged helix-like DNA-binding domain superfamily/Winged helix DNA-binding domain"/>
    <property type="match status" value="1"/>
</dbReference>
<proteinExistence type="inferred from homology"/>
<name>A0A8J8FCB9_9BACT</name>
<evidence type="ECO:0000256" key="2">
    <source>
        <dbReference type="ARBA" id="ARBA00023015"/>
    </source>
</evidence>
<dbReference type="Proteomes" id="UP000598971">
    <property type="component" value="Unassembled WGS sequence"/>
</dbReference>
<keyword evidence="3" id="KW-0731">Sigma factor</keyword>
<evidence type="ECO:0000256" key="4">
    <source>
        <dbReference type="ARBA" id="ARBA00023125"/>
    </source>
</evidence>
<dbReference type="PANTHER" id="PTHR43133">
    <property type="entry name" value="RNA POLYMERASE ECF-TYPE SIGMA FACTO"/>
    <property type="match status" value="1"/>
</dbReference>
<dbReference type="PANTHER" id="PTHR43133:SF8">
    <property type="entry name" value="RNA POLYMERASE SIGMA FACTOR HI_1459-RELATED"/>
    <property type="match status" value="1"/>
</dbReference>
<accession>A0A8J8FCB9</accession>
<dbReference type="SUPFAM" id="SSF88946">
    <property type="entry name" value="Sigma2 domain of RNA polymerase sigma factors"/>
    <property type="match status" value="1"/>
</dbReference>
<keyword evidence="4" id="KW-0238">DNA-binding</keyword>
<evidence type="ECO:0000256" key="3">
    <source>
        <dbReference type="ARBA" id="ARBA00023082"/>
    </source>
</evidence>
<dbReference type="InterPro" id="IPR036388">
    <property type="entry name" value="WH-like_DNA-bd_sf"/>
</dbReference>
<dbReference type="AlphaFoldDB" id="A0A8J8FCB9"/>